<keyword evidence="1" id="KW-0812">Transmembrane</keyword>
<name>A0A0B2AAT1_9MICO</name>
<dbReference type="Proteomes" id="UP000031030">
    <property type="component" value="Unassembled WGS sequence"/>
</dbReference>
<keyword evidence="1" id="KW-1133">Transmembrane helix</keyword>
<protein>
    <submittedName>
        <fullName evidence="2">Uncharacterized protein</fullName>
    </submittedName>
</protein>
<reference evidence="2 3" key="1">
    <citation type="submission" date="2014-11" db="EMBL/GenBank/DDBJ databases">
        <title>Genome sequence of Microbacterium mangrovi MUSC 115(T).</title>
        <authorList>
            <person name="Lee L.-H."/>
        </authorList>
    </citation>
    <scope>NUCLEOTIDE SEQUENCE [LARGE SCALE GENOMIC DNA]</scope>
    <source>
        <strain evidence="2 3">MUSC 115</strain>
    </source>
</reference>
<dbReference type="RefSeq" id="WP_039397806.1">
    <property type="nucleotide sequence ID" value="NZ_JTDK01000006.1"/>
</dbReference>
<dbReference type="EMBL" id="JTDK01000006">
    <property type="protein sequence ID" value="KHK98868.1"/>
    <property type="molecule type" value="Genomic_DNA"/>
</dbReference>
<dbReference type="OrthoDB" id="4977953at2"/>
<keyword evidence="1" id="KW-0472">Membrane</keyword>
<organism evidence="2 3">
    <name type="scientific">Microbacterium mangrovi</name>
    <dbReference type="NCBI Taxonomy" id="1348253"/>
    <lineage>
        <taxon>Bacteria</taxon>
        <taxon>Bacillati</taxon>
        <taxon>Actinomycetota</taxon>
        <taxon>Actinomycetes</taxon>
        <taxon>Micrococcales</taxon>
        <taxon>Microbacteriaceae</taxon>
        <taxon>Microbacterium</taxon>
    </lineage>
</organism>
<dbReference type="InterPro" id="IPR046719">
    <property type="entry name" value="DUF6611"/>
</dbReference>
<proteinExistence type="predicted"/>
<gene>
    <name evidence="2" type="ORF">LK09_08380</name>
</gene>
<dbReference type="Pfam" id="PF20315">
    <property type="entry name" value="DUF6611"/>
    <property type="match status" value="1"/>
</dbReference>
<evidence type="ECO:0000313" key="3">
    <source>
        <dbReference type="Proteomes" id="UP000031030"/>
    </source>
</evidence>
<keyword evidence="3" id="KW-1185">Reference proteome</keyword>
<comment type="caution">
    <text evidence="2">The sequence shown here is derived from an EMBL/GenBank/DDBJ whole genome shotgun (WGS) entry which is preliminary data.</text>
</comment>
<evidence type="ECO:0000313" key="2">
    <source>
        <dbReference type="EMBL" id="KHK98868.1"/>
    </source>
</evidence>
<sequence length="96" mass="10290">MTALRNHGIPLAPDPVAPARGRDVRLLGIHEWGEYTDAVARFGVERRDVVVFAPGVPLADRRWLRLWRTWPATGVLVGLAVTLAAATVMAPGGAIG</sequence>
<dbReference type="AlphaFoldDB" id="A0A0B2AAT1"/>
<evidence type="ECO:0000256" key="1">
    <source>
        <dbReference type="SAM" id="Phobius"/>
    </source>
</evidence>
<feature type="transmembrane region" description="Helical" evidence="1">
    <location>
        <begin position="70"/>
        <end position="90"/>
    </location>
</feature>
<accession>A0A0B2AAT1</accession>